<reference evidence="6 7" key="1">
    <citation type="submission" date="2024-05" db="EMBL/GenBank/DDBJ databases">
        <authorList>
            <person name="Wallberg A."/>
        </authorList>
    </citation>
    <scope>NUCLEOTIDE SEQUENCE [LARGE SCALE GENOMIC DNA]</scope>
</reference>
<evidence type="ECO:0000313" key="6">
    <source>
        <dbReference type="EMBL" id="CAL4119802.1"/>
    </source>
</evidence>
<evidence type="ECO:0000256" key="2">
    <source>
        <dbReference type="ARBA" id="ARBA00010463"/>
    </source>
</evidence>
<keyword evidence="4" id="KW-0458">Lysosome</keyword>
<evidence type="ECO:0000313" key="7">
    <source>
        <dbReference type="Proteomes" id="UP001497623"/>
    </source>
</evidence>
<comment type="similarity">
    <text evidence="2">Belongs to the BORCS8 family.</text>
</comment>
<dbReference type="PANTHER" id="PTHR21146">
    <property type="entry name" value="MEF2B PROTEIN"/>
    <property type="match status" value="1"/>
</dbReference>
<comment type="subcellular location">
    <subcellularLocation>
        <location evidence="1">Lysosome membrane</location>
    </subcellularLocation>
</comment>
<protein>
    <recommendedName>
        <fullName evidence="8">BLOC-1-related complex subunit 8</fullName>
    </recommendedName>
</protein>
<feature type="compositionally biased region" description="Acidic residues" evidence="5">
    <location>
        <begin position="178"/>
        <end position="187"/>
    </location>
</feature>
<keyword evidence="3" id="KW-0472">Membrane</keyword>
<feature type="compositionally biased region" description="Basic and acidic residues" evidence="5">
    <location>
        <begin position="162"/>
        <end position="177"/>
    </location>
</feature>
<evidence type="ECO:0000256" key="1">
    <source>
        <dbReference type="ARBA" id="ARBA00004656"/>
    </source>
</evidence>
<dbReference type="AlphaFoldDB" id="A0AAV2RCK6"/>
<feature type="region of interest" description="Disordered" evidence="5">
    <location>
        <begin position="133"/>
        <end position="187"/>
    </location>
</feature>
<dbReference type="Pfam" id="PF10167">
    <property type="entry name" value="BORCS8"/>
    <property type="match status" value="1"/>
</dbReference>
<comment type="caution">
    <text evidence="6">The sequence shown here is derived from an EMBL/GenBank/DDBJ whole genome shotgun (WGS) entry which is preliminary data.</text>
</comment>
<keyword evidence="7" id="KW-1185">Reference proteome</keyword>
<feature type="non-terminal residue" evidence="6">
    <location>
        <position position="187"/>
    </location>
</feature>
<organism evidence="6 7">
    <name type="scientific">Meganyctiphanes norvegica</name>
    <name type="common">Northern krill</name>
    <name type="synonym">Thysanopoda norvegica</name>
    <dbReference type="NCBI Taxonomy" id="48144"/>
    <lineage>
        <taxon>Eukaryota</taxon>
        <taxon>Metazoa</taxon>
        <taxon>Ecdysozoa</taxon>
        <taxon>Arthropoda</taxon>
        <taxon>Crustacea</taxon>
        <taxon>Multicrustacea</taxon>
        <taxon>Malacostraca</taxon>
        <taxon>Eumalacostraca</taxon>
        <taxon>Eucarida</taxon>
        <taxon>Euphausiacea</taxon>
        <taxon>Euphausiidae</taxon>
        <taxon>Meganyctiphanes</taxon>
    </lineage>
</organism>
<gene>
    <name evidence="6" type="ORF">MNOR_LOCUS21769</name>
</gene>
<dbReference type="PANTHER" id="PTHR21146:SF0">
    <property type="entry name" value="BLOC-1-RELATED COMPLEX SUBUNIT 8"/>
    <property type="match status" value="1"/>
</dbReference>
<accession>A0AAV2RCK6</accession>
<sequence>MTTMVSPLPNDPDLEVKVKKALERVSENIHISANEPSLAVYRLQEHVRRALPPTVSRRKHVIDLHTQLQGACYDVEYAVGAVRTMNDASDQFTSIQEMLRSAIFHRQQLKYEQTRKKQREPSMYKRFSSHLTSMDLPDLPDLPDAFRETASRVESALQHARNSYEERVTKKGDSKESDDLDSREEDP</sequence>
<dbReference type="InterPro" id="IPR019320">
    <property type="entry name" value="BORCS8"/>
</dbReference>
<dbReference type="Proteomes" id="UP001497623">
    <property type="component" value="Unassembled WGS sequence"/>
</dbReference>
<evidence type="ECO:0000256" key="5">
    <source>
        <dbReference type="SAM" id="MobiDB-lite"/>
    </source>
</evidence>
<proteinExistence type="inferred from homology"/>
<dbReference type="EMBL" id="CAXKWB010017768">
    <property type="protein sequence ID" value="CAL4119802.1"/>
    <property type="molecule type" value="Genomic_DNA"/>
</dbReference>
<dbReference type="GO" id="GO:0005765">
    <property type="term" value="C:lysosomal membrane"/>
    <property type="evidence" value="ECO:0007669"/>
    <property type="project" value="UniProtKB-SubCell"/>
</dbReference>
<evidence type="ECO:0000256" key="4">
    <source>
        <dbReference type="ARBA" id="ARBA00023228"/>
    </source>
</evidence>
<name>A0AAV2RCK6_MEGNR</name>
<evidence type="ECO:0000256" key="3">
    <source>
        <dbReference type="ARBA" id="ARBA00023136"/>
    </source>
</evidence>
<dbReference type="GO" id="GO:0099078">
    <property type="term" value="C:BORC complex"/>
    <property type="evidence" value="ECO:0007669"/>
    <property type="project" value="TreeGrafter"/>
</dbReference>
<evidence type="ECO:0008006" key="8">
    <source>
        <dbReference type="Google" id="ProtNLM"/>
    </source>
</evidence>